<feature type="coiled-coil region" evidence="1">
    <location>
        <begin position="189"/>
        <end position="216"/>
    </location>
</feature>
<dbReference type="RefSeq" id="WP_146949178.1">
    <property type="nucleotide sequence ID" value="NZ_VOQF01000007.1"/>
</dbReference>
<dbReference type="EMBL" id="VOQF01000007">
    <property type="protein sequence ID" value="TXC90108.1"/>
    <property type="molecule type" value="Genomic_DNA"/>
</dbReference>
<proteinExistence type="predicted"/>
<feature type="transmembrane region" description="Helical" evidence="3">
    <location>
        <begin position="31"/>
        <end position="48"/>
    </location>
</feature>
<feature type="compositionally biased region" description="Basic and acidic residues" evidence="2">
    <location>
        <begin position="260"/>
        <end position="282"/>
    </location>
</feature>
<dbReference type="Proteomes" id="UP000321363">
    <property type="component" value="Unassembled WGS sequence"/>
</dbReference>
<feature type="region of interest" description="Disordered" evidence="2">
    <location>
        <begin position="260"/>
        <end position="286"/>
    </location>
</feature>
<evidence type="ECO:0000256" key="2">
    <source>
        <dbReference type="SAM" id="MobiDB-lite"/>
    </source>
</evidence>
<organism evidence="4 5">
    <name type="scientific">Metabacillus litoralis</name>
    <dbReference type="NCBI Taxonomy" id="152268"/>
    <lineage>
        <taxon>Bacteria</taxon>
        <taxon>Bacillati</taxon>
        <taxon>Bacillota</taxon>
        <taxon>Bacilli</taxon>
        <taxon>Bacillales</taxon>
        <taxon>Bacillaceae</taxon>
        <taxon>Metabacillus</taxon>
    </lineage>
</organism>
<keyword evidence="3" id="KW-0472">Membrane</keyword>
<keyword evidence="3" id="KW-1133">Transmembrane helix</keyword>
<keyword evidence="5" id="KW-1185">Reference proteome</keyword>
<gene>
    <name evidence="4" type="ORF">FS935_13670</name>
</gene>
<keyword evidence="3" id="KW-0812">Transmembrane</keyword>
<name>A0A5C6VXA0_9BACI</name>
<evidence type="ECO:0000313" key="5">
    <source>
        <dbReference type="Proteomes" id="UP000321363"/>
    </source>
</evidence>
<accession>A0A5C6VXA0</accession>
<protein>
    <submittedName>
        <fullName evidence="4">Uncharacterized protein</fullName>
    </submittedName>
</protein>
<dbReference type="AlphaFoldDB" id="A0A5C6VXA0"/>
<comment type="caution">
    <text evidence="4">The sequence shown here is derived from an EMBL/GenBank/DDBJ whole genome shotgun (WGS) entry which is preliminary data.</text>
</comment>
<reference evidence="4 5" key="1">
    <citation type="journal article" date="2005" name="Int. J. Syst. Evol. Microbiol.">
        <title>Bacillus litoralis sp. nov., isolated from a tidal flat of the Yellow Sea in Korea.</title>
        <authorList>
            <person name="Yoon J.H."/>
            <person name="Oh T.K."/>
        </authorList>
    </citation>
    <scope>NUCLEOTIDE SEQUENCE [LARGE SCALE GENOMIC DNA]</scope>
    <source>
        <strain evidence="4 5">SW-211</strain>
    </source>
</reference>
<evidence type="ECO:0000256" key="3">
    <source>
        <dbReference type="SAM" id="Phobius"/>
    </source>
</evidence>
<evidence type="ECO:0000256" key="1">
    <source>
        <dbReference type="SAM" id="Coils"/>
    </source>
</evidence>
<sequence>MHLYLFTLVGFLILVPILLLVPIGLNKKGKLILSGVALLCSAMFTFTLQVIPTWQSALAILILLAAIAYLLRDKEALFETEFLDDDTEELVWEDEKAFDSTIELVVNSENVQKVNDIDKAADTTNENIYEEINEEVLKEEAELENTIQAQNSESQVQEENFFEDFFDSLDSREDLQSRETSSSEDNEIIKETAATIESSEEQEEEKELNSDDLLLELFEGRDQVEHKEDHSSVYESVDEFGITETSSRDDLFETLINEYSEKQNEDSPLHTSMEDNNTKSEEVSQQLPDYKVVENEERKIEENTDEAALIEIDDIHFNQITDHSAEVEEIQENTRDSDFLQNDILDMLLDQFSVYKKSLSSEEYEEVLKKAIEDAKSPKECFLFSKELLIHYQECLVDGEYDLFLSEISRKLEKYPLLVEQLTWIK</sequence>
<feature type="transmembrane region" description="Helical" evidence="3">
    <location>
        <begin position="6"/>
        <end position="24"/>
    </location>
</feature>
<feature type="coiled-coil region" evidence="1">
    <location>
        <begin position="129"/>
        <end position="160"/>
    </location>
</feature>
<evidence type="ECO:0000313" key="4">
    <source>
        <dbReference type="EMBL" id="TXC90108.1"/>
    </source>
</evidence>
<dbReference type="OrthoDB" id="2811099at2"/>
<keyword evidence="1" id="KW-0175">Coiled coil</keyword>